<dbReference type="Gene3D" id="2.60.40.10">
    <property type="entry name" value="Immunoglobulins"/>
    <property type="match status" value="2"/>
</dbReference>
<dbReference type="InterPro" id="IPR013106">
    <property type="entry name" value="Ig_V-set"/>
</dbReference>
<accession>A0AAD8C936</accession>
<evidence type="ECO:0000313" key="6">
    <source>
        <dbReference type="EMBL" id="KAK0068033.1"/>
    </source>
</evidence>
<dbReference type="SMART" id="SM00409">
    <property type="entry name" value="IG"/>
    <property type="match status" value="2"/>
</dbReference>
<keyword evidence="3" id="KW-0393">Immunoglobulin domain</keyword>
<evidence type="ECO:0000256" key="3">
    <source>
        <dbReference type="ARBA" id="ARBA00023319"/>
    </source>
</evidence>
<dbReference type="GO" id="GO:0016020">
    <property type="term" value="C:membrane"/>
    <property type="evidence" value="ECO:0007669"/>
    <property type="project" value="UniProtKB-SubCell"/>
</dbReference>
<evidence type="ECO:0000313" key="7">
    <source>
        <dbReference type="Proteomes" id="UP001233172"/>
    </source>
</evidence>
<dbReference type="CDD" id="cd00096">
    <property type="entry name" value="Ig"/>
    <property type="match status" value="1"/>
</dbReference>
<keyword evidence="4" id="KW-0812">Transmembrane</keyword>
<dbReference type="SMART" id="SM00408">
    <property type="entry name" value="IGc2"/>
    <property type="match status" value="2"/>
</dbReference>
<evidence type="ECO:0000256" key="2">
    <source>
        <dbReference type="ARBA" id="ARBA00023157"/>
    </source>
</evidence>
<gene>
    <name evidence="6" type="ORF">Bpfe_002874</name>
</gene>
<dbReference type="FunFam" id="2.60.40.10:FF:000032">
    <property type="entry name" value="palladin isoform X1"/>
    <property type="match status" value="1"/>
</dbReference>
<dbReference type="PROSITE" id="PS50835">
    <property type="entry name" value="IG_LIKE"/>
    <property type="match status" value="2"/>
</dbReference>
<feature type="transmembrane region" description="Helical" evidence="4">
    <location>
        <begin position="233"/>
        <end position="254"/>
    </location>
</feature>
<dbReference type="InterPro" id="IPR007110">
    <property type="entry name" value="Ig-like_dom"/>
</dbReference>
<dbReference type="PANTHER" id="PTHR44170:SF6">
    <property type="entry name" value="CONTACTIN"/>
    <property type="match status" value="1"/>
</dbReference>
<feature type="domain" description="Ig-like" evidence="5">
    <location>
        <begin position="47"/>
        <end position="111"/>
    </location>
</feature>
<evidence type="ECO:0000259" key="5">
    <source>
        <dbReference type="PROSITE" id="PS50835"/>
    </source>
</evidence>
<dbReference type="GO" id="GO:0098609">
    <property type="term" value="P:cell-cell adhesion"/>
    <property type="evidence" value="ECO:0007669"/>
    <property type="project" value="TreeGrafter"/>
</dbReference>
<evidence type="ECO:0000256" key="1">
    <source>
        <dbReference type="ARBA" id="ARBA00022737"/>
    </source>
</evidence>
<proteinExistence type="predicted"/>
<dbReference type="AlphaFoldDB" id="A0AAD8C936"/>
<comment type="caution">
    <text evidence="6">The sequence shown here is derived from an EMBL/GenBank/DDBJ whole genome shotgun (WGS) entry which is preliminary data.</text>
</comment>
<keyword evidence="1" id="KW-0677">Repeat</keyword>
<feature type="transmembrane region" description="Helical" evidence="4">
    <location>
        <begin position="26"/>
        <end position="45"/>
    </location>
</feature>
<dbReference type="InterPro" id="IPR013098">
    <property type="entry name" value="Ig_I-set"/>
</dbReference>
<dbReference type="Pfam" id="PF13927">
    <property type="entry name" value="Ig_3"/>
    <property type="match status" value="1"/>
</dbReference>
<evidence type="ECO:0000256" key="4">
    <source>
        <dbReference type="SAM" id="Phobius"/>
    </source>
</evidence>
<organism evidence="6 7">
    <name type="scientific">Biomphalaria pfeifferi</name>
    <name type="common">Bloodfluke planorb</name>
    <name type="synonym">Freshwater snail</name>
    <dbReference type="NCBI Taxonomy" id="112525"/>
    <lineage>
        <taxon>Eukaryota</taxon>
        <taxon>Metazoa</taxon>
        <taxon>Spiralia</taxon>
        <taxon>Lophotrochozoa</taxon>
        <taxon>Mollusca</taxon>
        <taxon>Gastropoda</taxon>
        <taxon>Heterobranchia</taxon>
        <taxon>Euthyneura</taxon>
        <taxon>Panpulmonata</taxon>
        <taxon>Hygrophila</taxon>
        <taxon>Lymnaeoidea</taxon>
        <taxon>Planorbidae</taxon>
        <taxon>Biomphalaria</taxon>
    </lineage>
</organism>
<dbReference type="InterPro" id="IPR013783">
    <property type="entry name" value="Ig-like_fold"/>
</dbReference>
<dbReference type="SUPFAM" id="SSF48726">
    <property type="entry name" value="Immunoglobulin"/>
    <property type="match status" value="2"/>
</dbReference>
<dbReference type="PANTHER" id="PTHR44170">
    <property type="entry name" value="PROTEIN SIDEKICK"/>
    <property type="match status" value="1"/>
</dbReference>
<dbReference type="EMBL" id="JASAOG010000006">
    <property type="protein sequence ID" value="KAK0068033.1"/>
    <property type="molecule type" value="Genomic_DNA"/>
</dbReference>
<reference evidence="6" key="2">
    <citation type="submission" date="2023-04" db="EMBL/GenBank/DDBJ databases">
        <authorList>
            <person name="Bu L."/>
            <person name="Lu L."/>
            <person name="Laidemitt M.R."/>
            <person name="Zhang S.M."/>
            <person name="Mutuku M."/>
            <person name="Mkoji G."/>
            <person name="Steinauer M."/>
            <person name="Loker E.S."/>
        </authorList>
    </citation>
    <scope>NUCLEOTIDE SEQUENCE</scope>
    <source>
        <strain evidence="6">KasaAsao</strain>
        <tissue evidence="6">Whole Snail</tissue>
    </source>
</reference>
<sequence length="287" mass="32035">MATGSCVNRCYREDNTLRKTGIKMSGVTFILTFWLSAVIALSFAADPADVIFTFNDKNATLTCNATDNNSYYVGWYHLGQSVTGTRYTVTNLTHSTVLVITSPTREDSGEYVATFLKTGGTQENCTIKYTATPLVLDLAKSKNLEKDQDLDLHCDVKGYPGSVVSWSRDGIDLTNTTSRVTLKNDGIVENAYLHIKSLDYSDEGTYKCTAYSKHFNFSHSKSLVIRVKNPIAWVWPLVGILVEIIVLAIIIFACSKFDKRRLIQTEQNDLYRNEGHGTRNHGAEKTD</sequence>
<keyword evidence="4" id="KW-1133">Transmembrane helix</keyword>
<keyword evidence="2" id="KW-1015">Disulfide bond</keyword>
<keyword evidence="7" id="KW-1185">Reference proteome</keyword>
<feature type="domain" description="Ig-like" evidence="5">
    <location>
        <begin position="133"/>
        <end position="224"/>
    </location>
</feature>
<dbReference type="InterPro" id="IPR036179">
    <property type="entry name" value="Ig-like_dom_sf"/>
</dbReference>
<dbReference type="InterPro" id="IPR003599">
    <property type="entry name" value="Ig_sub"/>
</dbReference>
<dbReference type="Pfam" id="PF07679">
    <property type="entry name" value="I-set"/>
    <property type="match status" value="1"/>
</dbReference>
<name>A0AAD8C936_BIOPF</name>
<reference evidence="6" key="1">
    <citation type="journal article" date="2023" name="PLoS Negl. Trop. Dis.">
        <title>A genome sequence for Biomphalaria pfeifferi, the major vector snail for the human-infecting parasite Schistosoma mansoni.</title>
        <authorList>
            <person name="Bu L."/>
            <person name="Lu L."/>
            <person name="Laidemitt M.R."/>
            <person name="Zhang S.M."/>
            <person name="Mutuku M."/>
            <person name="Mkoji G."/>
            <person name="Steinauer M."/>
            <person name="Loker E.S."/>
        </authorList>
    </citation>
    <scope>NUCLEOTIDE SEQUENCE</scope>
    <source>
        <strain evidence="6">KasaAsao</strain>
    </source>
</reference>
<keyword evidence="4" id="KW-0472">Membrane</keyword>
<dbReference type="Proteomes" id="UP001233172">
    <property type="component" value="Unassembled WGS sequence"/>
</dbReference>
<dbReference type="InterPro" id="IPR003598">
    <property type="entry name" value="Ig_sub2"/>
</dbReference>
<protein>
    <submittedName>
        <fullName evidence="6">Neuroplastin</fullName>
    </submittedName>
</protein>
<dbReference type="SMART" id="SM00406">
    <property type="entry name" value="IGv"/>
    <property type="match status" value="1"/>
</dbReference>